<reference evidence="1" key="2">
    <citation type="submission" date="2021-03" db="UniProtKB">
        <authorList>
            <consortium name="EnsemblPlants"/>
        </authorList>
    </citation>
    <scope>IDENTIFICATION</scope>
</reference>
<dbReference type="Gramene" id="AUR62004698-RA">
    <property type="protein sequence ID" value="AUR62004698-RA:cds"/>
    <property type="gene ID" value="AUR62004698"/>
</dbReference>
<accession>A0A803L088</accession>
<reference evidence="1" key="1">
    <citation type="journal article" date="2017" name="Nature">
        <title>The genome of Chenopodium quinoa.</title>
        <authorList>
            <person name="Jarvis D.E."/>
            <person name="Ho Y.S."/>
            <person name="Lightfoot D.J."/>
            <person name="Schmoeckel S.M."/>
            <person name="Li B."/>
            <person name="Borm T.J.A."/>
            <person name="Ohyanagi H."/>
            <person name="Mineta K."/>
            <person name="Michell C.T."/>
            <person name="Saber N."/>
            <person name="Kharbatia N.M."/>
            <person name="Rupper R.R."/>
            <person name="Sharp A.R."/>
            <person name="Dally N."/>
            <person name="Boughton B.A."/>
            <person name="Woo Y.H."/>
            <person name="Gao G."/>
            <person name="Schijlen E.G.W.M."/>
            <person name="Guo X."/>
            <person name="Momin A.A."/>
            <person name="Negrao S."/>
            <person name="Al-Babili S."/>
            <person name="Gehring C."/>
            <person name="Roessner U."/>
            <person name="Jung C."/>
            <person name="Murphy K."/>
            <person name="Arold S.T."/>
            <person name="Gojobori T."/>
            <person name="van der Linden C.G."/>
            <person name="van Loo E.N."/>
            <person name="Jellen E.N."/>
            <person name="Maughan P.J."/>
            <person name="Tester M."/>
        </authorList>
    </citation>
    <scope>NUCLEOTIDE SEQUENCE [LARGE SCALE GENOMIC DNA]</scope>
    <source>
        <strain evidence="1">cv. PI 614886</strain>
    </source>
</reference>
<dbReference type="InterPro" id="IPR013083">
    <property type="entry name" value="Znf_RING/FYVE/PHD"/>
</dbReference>
<dbReference type="EnsemblPlants" id="AUR62004698-RA">
    <property type="protein sequence ID" value="AUR62004698-RA:cds"/>
    <property type="gene ID" value="AUR62004698"/>
</dbReference>
<sequence length="352" mass="40194">MAKVSRVRRLKYRCRNGKTERLQVPSCSHKIFKDMKKPSKLSEKKDWEDATCSVCIESPHNAVLLLCSSYNKGCRPYMCATGYRFSNCLDQYKNAYAKATSGSITPDLNAEWPEEKIEASELLCPLCRGQVKGWTLVEPARKYLNKKKRTCMQENCSFVGNYKQLKKHVKNDHPWARPREVDPSLEAKWKSLERERELSDVMSTFSPGTIVLGDYVIDPNFNPFIRDYNVDMEDLLGNDLESFGASRIRSGGFHQTMSAVGIIDLGKSATYFVHLSDYLMYPEHGTPESKYVADVWYSWFSDCLMYAEHDLKKGASYGYDDVESVGSPHFGGDEHRPGGRHGGHSRMMVWLI</sequence>
<dbReference type="PANTHER" id="PTHR31197:SF12">
    <property type="entry name" value="OS02G0770600 PROTEIN"/>
    <property type="match status" value="1"/>
</dbReference>
<dbReference type="Proteomes" id="UP000596660">
    <property type="component" value="Unplaced"/>
</dbReference>
<dbReference type="InterPro" id="IPR012866">
    <property type="entry name" value="DUF1644"/>
</dbReference>
<dbReference type="Pfam" id="PF07800">
    <property type="entry name" value="DUF1644"/>
    <property type="match status" value="1"/>
</dbReference>
<evidence type="ECO:0000313" key="2">
    <source>
        <dbReference type="Proteomes" id="UP000596660"/>
    </source>
</evidence>
<evidence type="ECO:0000313" key="1">
    <source>
        <dbReference type="EnsemblPlants" id="AUR62004698-RA:cds"/>
    </source>
</evidence>
<name>A0A803L088_CHEQI</name>
<protein>
    <submittedName>
        <fullName evidence="1">Uncharacterized protein</fullName>
    </submittedName>
</protein>
<dbReference type="PANTHER" id="PTHR31197">
    <property type="entry name" value="OS01G0612600 PROTEIN"/>
    <property type="match status" value="1"/>
</dbReference>
<organism evidence="1 2">
    <name type="scientific">Chenopodium quinoa</name>
    <name type="common">Quinoa</name>
    <dbReference type="NCBI Taxonomy" id="63459"/>
    <lineage>
        <taxon>Eukaryota</taxon>
        <taxon>Viridiplantae</taxon>
        <taxon>Streptophyta</taxon>
        <taxon>Embryophyta</taxon>
        <taxon>Tracheophyta</taxon>
        <taxon>Spermatophyta</taxon>
        <taxon>Magnoliopsida</taxon>
        <taxon>eudicotyledons</taxon>
        <taxon>Gunneridae</taxon>
        <taxon>Pentapetalae</taxon>
        <taxon>Caryophyllales</taxon>
        <taxon>Chenopodiaceae</taxon>
        <taxon>Chenopodioideae</taxon>
        <taxon>Atripliceae</taxon>
        <taxon>Chenopodium</taxon>
    </lineage>
</organism>
<dbReference type="Gene3D" id="3.30.40.10">
    <property type="entry name" value="Zinc/RING finger domain, C3HC4 (zinc finger)"/>
    <property type="match status" value="1"/>
</dbReference>
<dbReference type="AlphaFoldDB" id="A0A803L088"/>
<keyword evidence="2" id="KW-1185">Reference proteome</keyword>
<proteinExistence type="predicted"/>